<gene>
    <name evidence="3" type="ORF">HK099_007445</name>
</gene>
<dbReference type="Proteomes" id="UP001211065">
    <property type="component" value="Unassembled WGS sequence"/>
</dbReference>
<keyword evidence="4" id="KW-1185">Reference proteome</keyword>
<dbReference type="AlphaFoldDB" id="A0AAD5U6Q2"/>
<evidence type="ECO:0000256" key="1">
    <source>
        <dbReference type="SAM" id="MobiDB-lite"/>
    </source>
</evidence>
<accession>A0AAD5U6Q2</accession>
<feature type="region of interest" description="Disordered" evidence="1">
    <location>
        <begin position="236"/>
        <end position="392"/>
    </location>
</feature>
<keyword evidence="2" id="KW-0812">Transmembrane</keyword>
<feature type="region of interest" description="Disordered" evidence="1">
    <location>
        <begin position="581"/>
        <end position="611"/>
    </location>
</feature>
<feature type="transmembrane region" description="Helical" evidence="2">
    <location>
        <begin position="554"/>
        <end position="573"/>
    </location>
</feature>
<protein>
    <submittedName>
        <fullName evidence="3">Uncharacterized protein</fullName>
    </submittedName>
</protein>
<sequence>MSNNNLEDMLNRLEAIKPARPINNDYIFVEQNFQTTPSQHQNSELEKLLNLACFHNSKQKEKKEESVNINTIPVSTASKKFCEMLKEFEKFNKVDLELELNNLNVNFQNEFNDEMFLNLLKNLMVKQDELESYFYRKRLKLIESQEKEDEELYIEEIVNGRNLERENEREYEKVNDLLQFDLNFQNEIMKLIQWQQKTLYNFGFLAFKPTNEENLIQIQHSILIKLISHLKELKYSNSNSKPNTKKVSSPSRSQTLKTKSMNEPKKSSTTSNEDNTETSKGDAEEVSHKSSTNRLKESNTNTNENNSATSRPDNAVEEVSSKKSPNPAPTTPTSSDNANDPEDTSNENLPNSAPVSTTGNSAEISSRSSQNAVTTTKPETGEDTSNPNSLNSLTSKVEETFKSTLVPSSEISTHMTTNKFSTTDEVTSSSSDDLSTIKTTRTTDPDNISFTKTKLDTQTITTFSRPVSSPVTVIKVDTKVITYKDAKNDVTKTKIIKYETRIENSHTRIITIDSSKNDSLRIQSSYSVIPASETADLSTQLKKPSGSLTSSQTVAISLTAIGIVLAIIGVLNIRNFTKPRRRRGEGGVTLQMSESDNPSCGNESPYRSQSQRHTLDLSNLNIYRSNQYDTLPNRNHSLVYCHSTLPLTDYSNHSPYSTMVRFNPTNEYVSDDGETHSAPIQSTYEIDDTSVDTDVPLNQGSLQVVN</sequence>
<feature type="compositionally biased region" description="Basic and acidic residues" evidence="1">
    <location>
        <begin position="277"/>
        <end position="288"/>
    </location>
</feature>
<feature type="compositionally biased region" description="Polar residues" evidence="1">
    <location>
        <begin position="346"/>
        <end position="378"/>
    </location>
</feature>
<evidence type="ECO:0000313" key="3">
    <source>
        <dbReference type="EMBL" id="KAJ3225070.1"/>
    </source>
</evidence>
<dbReference type="EMBL" id="JADGJW010000072">
    <property type="protein sequence ID" value="KAJ3225070.1"/>
    <property type="molecule type" value="Genomic_DNA"/>
</dbReference>
<keyword evidence="2" id="KW-1133">Transmembrane helix</keyword>
<name>A0AAD5U6Q2_9FUNG</name>
<evidence type="ECO:0000313" key="4">
    <source>
        <dbReference type="Proteomes" id="UP001211065"/>
    </source>
</evidence>
<comment type="caution">
    <text evidence="3">The sequence shown here is derived from an EMBL/GenBank/DDBJ whole genome shotgun (WGS) entry which is preliminary data.</text>
</comment>
<keyword evidence="2" id="KW-0472">Membrane</keyword>
<feature type="compositionally biased region" description="Polar residues" evidence="1">
    <location>
        <begin position="236"/>
        <end position="259"/>
    </location>
</feature>
<feature type="compositionally biased region" description="Polar residues" evidence="1">
    <location>
        <begin position="590"/>
        <end position="611"/>
    </location>
</feature>
<organism evidence="3 4">
    <name type="scientific">Clydaea vesicula</name>
    <dbReference type="NCBI Taxonomy" id="447962"/>
    <lineage>
        <taxon>Eukaryota</taxon>
        <taxon>Fungi</taxon>
        <taxon>Fungi incertae sedis</taxon>
        <taxon>Chytridiomycota</taxon>
        <taxon>Chytridiomycota incertae sedis</taxon>
        <taxon>Chytridiomycetes</taxon>
        <taxon>Lobulomycetales</taxon>
        <taxon>Lobulomycetaceae</taxon>
        <taxon>Clydaea</taxon>
    </lineage>
</organism>
<proteinExistence type="predicted"/>
<reference evidence="3" key="1">
    <citation type="submission" date="2020-05" db="EMBL/GenBank/DDBJ databases">
        <title>Phylogenomic resolution of chytrid fungi.</title>
        <authorList>
            <person name="Stajich J.E."/>
            <person name="Amses K."/>
            <person name="Simmons R."/>
            <person name="Seto K."/>
            <person name="Myers J."/>
            <person name="Bonds A."/>
            <person name="Quandt C.A."/>
            <person name="Barry K."/>
            <person name="Liu P."/>
            <person name="Grigoriev I."/>
            <person name="Longcore J.E."/>
            <person name="James T.Y."/>
        </authorList>
    </citation>
    <scope>NUCLEOTIDE SEQUENCE</scope>
    <source>
        <strain evidence="3">JEL0476</strain>
    </source>
</reference>
<evidence type="ECO:0000256" key="2">
    <source>
        <dbReference type="SAM" id="Phobius"/>
    </source>
</evidence>
<feature type="compositionally biased region" description="Low complexity" evidence="1">
    <location>
        <begin position="298"/>
        <end position="307"/>
    </location>
</feature>